<dbReference type="InParanoid" id="G3AMA8"/>
<dbReference type="GeneID" id="18873555"/>
<keyword evidence="1" id="KW-1133">Transmembrane helix</keyword>
<gene>
    <name evidence="2" type="ORF">SPAPADRAFT_60765</name>
</gene>
<dbReference type="FunCoup" id="G3AMA8">
    <property type="interactions" value="22"/>
</dbReference>
<keyword evidence="1" id="KW-0472">Membrane</keyword>
<accession>G3AMA8</accession>
<organism evidence="3">
    <name type="scientific">Spathaspora passalidarum (strain NRRL Y-27907 / 11-Y1)</name>
    <dbReference type="NCBI Taxonomy" id="619300"/>
    <lineage>
        <taxon>Eukaryota</taxon>
        <taxon>Fungi</taxon>
        <taxon>Dikarya</taxon>
        <taxon>Ascomycota</taxon>
        <taxon>Saccharomycotina</taxon>
        <taxon>Pichiomycetes</taxon>
        <taxon>Debaryomycetaceae</taxon>
        <taxon>Spathaspora</taxon>
    </lineage>
</organism>
<dbReference type="Gene3D" id="3.40.50.300">
    <property type="entry name" value="P-loop containing nucleotide triphosphate hydrolases"/>
    <property type="match status" value="1"/>
</dbReference>
<dbReference type="OrthoDB" id="4081130at2759"/>
<reference evidence="2 3" key="1">
    <citation type="journal article" date="2011" name="Proc. Natl. Acad. Sci. U.S.A.">
        <title>Comparative genomics of xylose-fermenting fungi for enhanced biofuel production.</title>
        <authorList>
            <person name="Wohlbach D.J."/>
            <person name="Kuo A."/>
            <person name="Sato T.K."/>
            <person name="Potts K.M."/>
            <person name="Salamov A.A."/>
            <person name="LaButti K.M."/>
            <person name="Sun H."/>
            <person name="Clum A."/>
            <person name="Pangilinan J.L."/>
            <person name="Lindquist E.A."/>
            <person name="Lucas S."/>
            <person name="Lapidus A."/>
            <person name="Jin M."/>
            <person name="Gunawan C."/>
            <person name="Balan V."/>
            <person name="Dale B.E."/>
            <person name="Jeffries T.W."/>
            <person name="Zinkel R."/>
            <person name="Barry K.W."/>
            <person name="Grigoriev I.V."/>
            <person name="Gasch A.P."/>
        </authorList>
    </citation>
    <scope>NUCLEOTIDE SEQUENCE [LARGE SCALE GENOMIC DNA]</scope>
    <source>
        <strain evidence="3">NRRL Y-27907 / 11-Y1</strain>
    </source>
</reference>
<dbReference type="OMA" id="INNVVGY"/>
<evidence type="ECO:0000313" key="3">
    <source>
        <dbReference type="Proteomes" id="UP000000709"/>
    </source>
</evidence>
<dbReference type="EMBL" id="GL996501">
    <property type="protein sequence ID" value="EGW33406.1"/>
    <property type="molecule type" value="Genomic_DNA"/>
</dbReference>
<dbReference type="KEGG" id="spaa:SPAPADRAFT_60765"/>
<dbReference type="eggNOG" id="ENOG502SAUM">
    <property type="taxonomic scope" value="Eukaryota"/>
</dbReference>
<evidence type="ECO:0000256" key="1">
    <source>
        <dbReference type="SAM" id="Phobius"/>
    </source>
</evidence>
<keyword evidence="1" id="KW-0812">Transmembrane</keyword>
<evidence type="ECO:0008006" key="4">
    <source>
        <dbReference type="Google" id="ProtNLM"/>
    </source>
</evidence>
<dbReference type="Proteomes" id="UP000000709">
    <property type="component" value="Unassembled WGS sequence"/>
</dbReference>
<evidence type="ECO:0000313" key="2">
    <source>
        <dbReference type="EMBL" id="EGW33406.1"/>
    </source>
</evidence>
<protein>
    <recommendedName>
        <fullName evidence="4">Altered inheritance of mitochondria protein 36, mitochondrial</fullName>
    </recommendedName>
</protein>
<feature type="transmembrane region" description="Helical" evidence="1">
    <location>
        <begin position="42"/>
        <end position="60"/>
    </location>
</feature>
<dbReference type="AlphaFoldDB" id="G3AMA8"/>
<dbReference type="InterPro" id="IPR027417">
    <property type="entry name" value="P-loop_NTPase"/>
</dbReference>
<dbReference type="HOGENOM" id="CLU_997550_0_0_1"/>
<keyword evidence="3" id="KW-1185">Reference proteome</keyword>
<name>G3AMA8_SPAPN</name>
<dbReference type="STRING" id="619300.G3AMA8"/>
<proteinExistence type="predicted"/>
<dbReference type="RefSeq" id="XP_007374921.1">
    <property type="nucleotide sequence ID" value="XM_007374859.1"/>
</dbReference>
<sequence length="273" mass="31602">MFSTRLMPRVGLMRSPLVSRSPIGSLRNYAIQHSNIKRKRPAVRYMVGMFLFSTIFLFFVSGRVDKKKRVQTSFSEKEFDEYEEITGLKRRHKLITHEMNDKYQFYVIPYVKHEESVERLSQRLAQLDDSKNVKVIDPTELLEQEKADESKKYSYLLQDLDAANRPYPPGLITAVIKQHLTFLLNTREGTLDTTYIIKNYPKTTHEAIKFENEVSDIKKCIVLQNDVANELPKVSNDEEIRAINNVGGYFNSVGKSTTVANDKQLKSITLEEL</sequence>